<evidence type="ECO:0000313" key="2">
    <source>
        <dbReference type="EMBL" id="MDC7717341.1"/>
    </source>
</evidence>
<evidence type="ECO:0000313" key="3">
    <source>
        <dbReference type="Proteomes" id="UP001219956"/>
    </source>
</evidence>
<protein>
    <submittedName>
        <fullName evidence="2">GNAT family N-acetyltransferase</fullName>
    </submittedName>
</protein>
<reference evidence="2 3" key="1">
    <citation type="submission" date="2023-01" db="EMBL/GenBank/DDBJ databases">
        <title>Novel species of the genus Vogesella isolated from rivers.</title>
        <authorList>
            <person name="Lu H."/>
        </authorList>
    </citation>
    <scope>NUCLEOTIDE SEQUENCE [LARGE SCALE GENOMIC DNA]</scope>
    <source>
        <strain evidence="2 3">DC21W</strain>
    </source>
</reference>
<evidence type="ECO:0000259" key="1">
    <source>
        <dbReference type="PROSITE" id="PS51186"/>
    </source>
</evidence>
<sequence length="148" mass="16708">MKEGLVPLTALDKPRAYAIYCAGMQGKLSRCAGWDPVLQRQGFEQSFTAGTLFWYRHQGQEVALLSLSRRDYGLHVHLLVVLDNWRRQGVGRRVLAHLHSLSSGRVTLSCLRNDKPVRAFYAEMGYHIAGMEPDFLNLEWPGPQARAG</sequence>
<dbReference type="InterPro" id="IPR000182">
    <property type="entry name" value="GNAT_dom"/>
</dbReference>
<dbReference type="PROSITE" id="PS51186">
    <property type="entry name" value="GNAT"/>
    <property type="match status" value="1"/>
</dbReference>
<dbReference type="SUPFAM" id="SSF55729">
    <property type="entry name" value="Acyl-CoA N-acyltransferases (Nat)"/>
    <property type="match status" value="1"/>
</dbReference>
<dbReference type="Proteomes" id="UP001219956">
    <property type="component" value="Unassembled WGS sequence"/>
</dbReference>
<proteinExistence type="predicted"/>
<dbReference type="CDD" id="cd04301">
    <property type="entry name" value="NAT_SF"/>
    <property type="match status" value="1"/>
</dbReference>
<name>A0ABT5IXQ4_9NEIS</name>
<organism evidence="2 3">
    <name type="scientific">Vogesella aquatica</name>
    <dbReference type="NCBI Taxonomy" id="2984206"/>
    <lineage>
        <taxon>Bacteria</taxon>
        <taxon>Pseudomonadati</taxon>
        <taxon>Pseudomonadota</taxon>
        <taxon>Betaproteobacteria</taxon>
        <taxon>Neisseriales</taxon>
        <taxon>Chromobacteriaceae</taxon>
        <taxon>Vogesella</taxon>
    </lineage>
</organism>
<gene>
    <name evidence="2" type="ORF">PQU95_08975</name>
</gene>
<feature type="domain" description="N-acetyltransferase" evidence="1">
    <location>
        <begin position="3"/>
        <end position="143"/>
    </location>
</feature>
<comment type="caution">
    <text evidence="2">The sequence shown here is derived from an EMBL/GenBank/DDBJ whole genome shotgun (WGS) entry which is preliminary data.</text>
</comment>
<dbReference type="Pfam" id="PF13508">
    <property type="entry name" value="Acetyltransf_7"/>
    <property type="match status" value="1"/>
</dbReference>
<keyword evidence="3" id="KW-1185">Reference proteome</keyword>
<dbReference type="EMBL" id="JAQQLF010000009">
    <property type="protein sequence ID" value="MDC7717341.1"/>
    <property type="molecule type" value="Genomic_DNA"/>
</dbReference>
<dbReference type="RefSeq" id="WP_272751674.1">
    <property type="nucleotide sequence ID" value="NZ_JAQQLF010000009.1"/>
</dbReference>
<dbReference type="Gene3D" id="3.40.630.30">
    <property type="match status" value="1"/>
</dbReference>
<dbReference type="InterPro" id="IPR016181">
    <property type="entry name" value="Acyl_CoA_acyltransferase"/>
</dbReference>
<accession>A0ABT5IXQ4</accession>